<dbReference type="SUPFAM" id="SSF53748">
    <property type="entry name" value="Phosphoglycerate kinase"/>
    <property type="match status" value="1"/>
</dbReference>
<feature type="binding site" evidence="11">
    <location>
        <position position="35"/>
    </location>
    <ligand>
        <name>substrate</name>
    </ligand>
</feature>
<dbReference type="CDD" id="cd00318">
    <property type="entry name" value="Phosphoglycerate_kinase"/>
    <property type="match status" value="1"/>
</dbReference>
<dbReference type="GO" id="GO:0005524">
    <property type="term" value="F:ATP binding"/>
    <property type="evidence" value="ECO:0007669"/>
    <property type="project" value="UniProtKB-KW"/>
</dbReference>
<comment type="catalytic activity">
    <reaction evidence="1 11 14">
        <text>(2R)-3-phosphoglycerate + ATP = (2R)-3-phospho-glyceroyl phosphate + ADP</text>
        <dbReference type="Rhea" id="RHEA:14801"/>
        <dbReference type="ChEBI" id="CHEBI:30616"/>
        <dbReference type="ChEBI" id="CHEBI:57604"/>
        <dbReference type="ChEBI" id="CHEBI:58272"/>
        <dbReference type="ChEBI" id="CHEBI:456216"/>
        <dbReference type="EC" id="2.7.2.3"/>
    </reaction>
</comment>
<dbReference type="PRINTS" id="PR00477">
    <property type="entry name" value="PHGLYCKINASE"/>
</dbReference>
<evidence type="ECO:0000313" key="16">
    <source>
        <dbReference type="Proteomes" id="UP000199608"/>
    </source>
</evidence>
<feature type="binding site" evidence="11 12">
    <location>
        <begin position="19"/>
        <end position="21"/>
    </location>
    <ligand>
        <name>substrate</name>
    </ligand>
</feature>
<dbReference type="GO" id="GO:0005829">
    <property type="term" value="C:cytosol"/>
    <property type="evidence" value="ECO:0007669"/>
    <property type="project" value="TreeGrafter"/>
</dbReference>
<feature type="binding site" evidence="11 13">
    <location>
        <position position="201"/>
    </location>
    <ligand>
        <name>ATP</name>
        <dbReference type="ChEBI" id="CHEBI:30616"/>
    </ligand>
</feature>
<evidence type="ECO:0000256" key="8">
    <source>
        <dbReference type="ARBA" id="ARBA00022777"/>
    </source>
</evidence>
<evidence type="ECO:0000256" key="3">
    <source>
        <dbReference type="ARBA" id="ARBA00008982"/>
    </source>
</evidence>
<dbReference type="Proteomes" id="UP000199608">
    <property type="component" value="Unassembled WGS sequence"/>
</dbReference>
<reference evidence="16" key="1">
    <citation type="submission" date="2016-10" db="EMBL/GenBank/DDBJ databases">
        <authorList>
            <person name="Varghese N."/>
            <person name="Submissions S."/>
        </authorList>
    </citation>
    <scope>NUCLEOTIDE SEQUENCE [LARGE SCALE GENOMIC DNA]</scope>
    <source>
        <strain evidence="16">DSM 3384</strain>
    </source>
</reference>
<dbReference type="GO" id="GO:0043531">
    <property type="term" value="F:ADP binding"/>
    <property type="evidence" value="ECO:0007669"/>
    <property type="project" value="TreeGrafter"/>
</dbReference>
<keyword evidence="6 11" id="KW-0808">Transferase</keyword>
<dbReference type="PANTHER" id="PTHR11406">
    <property type="entry name" value="PHOSPHOGLYCERATE KINASE"/>
    <property type="match status" value="1"/>
</dbReference>
<dbReference type="PIRSF" id="PIRSF000724">
    <property type="entry name" value="Pgk"/>
    <property type="match status" value="1"/>
</dbReference>
<keyword evidence="16" id="KW-1185">Reference proteome</keyword>
<dbReference type="PANTHER" id="PTHR11406:SF23">
    <property type="entry name" value="PHOSPHOGLYCERATE KINASE 1, CHLOROPLASTIC-RELATED"/>
    <property type="match status" value="1"/>
</dbReference>
<dbReference type="AlphaFoldDB" id="A0A1H2DRG9"/>
<organism evidence="15 16">
    <name type="scientific">Desulfobacula phenolica</name>
    <dbReference type="NCBI Taxonomy" id="90732"/>
    <lineage>
        <taxon>Bacteria</taxon>
        <taxon>Pseudomonadati</taxon>
        <taxon>Thermodesulfobacteriota</taxon>
        <taxon>Desulfobacteria</taxon>
        <taxon>Desulfobacterales</taxon>
        <taxon>Desulfobacteraceae</taxon>
        <taxon>Desulfobacula</taxon>
    </lineage>
</organism>
<dbReference type="FunFam" id="3.40.50.1260:FF:000006">
    <property type="entry name" value="Phosphoglycerate kinase"/>
    <property type="match status" value="1"/>
</dbReference>
<feature type="binding site" evidence="11">
    <location>
        <position position="117"/>
    </location>
    <ligand>
        <name>substrate</name>
    </ligand>
</feature>
<keyword evidence="10 11" id="KW-0324">Glycolysis</keyword>
<dbReference type="EC" id="2.7.2.3" evidence="4 11"/>
<proteinExistence type="inferred from homology"/>
<feature type="binding site" evidence="12">
    <location>
        <position position="35"/>
    </location>
    <ligand>
        <name>(2R)-3-phosphoglycerate</name>
        <dbReference type="ChEBI" id="CHEBI:58272"/>
    </ligand>
</feature>
<evidence type="ECO:0000256" key="13">
    <source>
        <dbReference type="PIRSR" id="PIRSR000724-2"/>
    </source>
</evidence>
<keyword evidence="7 11" id="KW-0547">Nucleotide-binding</keyword>
<dbReference type="HAMAP" id="MF_00145">
    <property type="entry name" value="Phosphoglyc_kinase"/>
    <property type="match status" value="1"/>
</dbReference>
<keyword evidence="9 11" id="KW-0067">ATP-binding</keyword>
<accession>A0A1H2DRG9</accession>
<feature type="binding site" evidence="12">
    <location>
        <position position="150"/>
    </location>
    <ligand>
        <name>(2R)-3-phosphoglycerate</name>
        <dbReference type="ChEBI" id="CHEBI:58272"/>
    </ligand>
</feature>
<keyword evidence="8 11" id="KW-0418">Kinase</keyword>
<evidence type="ECO:0000313" key="15">
    <source>
        <dbReference type="EMBL" id="SDT85459.1"/>
    </source>
</evidence>
<comment type="subunit">
    <text evidence="11">Monomer.</text>
</comment>
<evidence type="ECO:0000256" key="10">
    <source>
        <dbReference type="ARBA" id="ARBA00023152"/>
    </source>
</evidence>
<dbReference type="Pfam" id="PF00162">
    <property type="entry name" value="PGK"/>
    <property type="match status" value="1"/>
</dbReference>
<dbReference type="FunFam" id="3.40.50.1260:FF:000007">
    <property type="entry name" value="Phosphoglycerate kinase"/>
    <property type="match status" value="1"/>
</dbReference>
<dbReference type="EMBL" id="FNLL01000002">
    <property type="protein sequence ID" value="SDT85459.1"/>
    <property type="molecule type" value="Genomic_DNA"/>
</dbReference>
<evidence type="ECO:0000256" key="7">
    <source>
        <dbReference type="ARBA" id="ARBA00022741"/>
    </source>
</evidence>
<sequence>MKLIKDIDVTSKRVFVRVDYNVPMDENLNITDDNRITATLDLISYLLEQDAKIILASHMGRPNGKRDPKFSLAPVCKRLSQLLNKQVLFAEDCVGEAVEKRVSQLTNGQILMLENLRFHKEEKDNNDGFSQKLANLCDVYVNNAFAVSHRDQASVTGIVKFAEESAAGFLLEKEVQSYYDSVENPQRPLVAVIGGAKVSGKLAALENMLKFVDTLIIGGAMANTFLKSQGIDTRASVIENDLLQTASGIVQKAKEKGIDFLLPKDLVCADKFDKNASVKVCELDQIPDQWMALDIGPRTAKEYATAVKKAGTIVWNGPMGVFEMEKFMSGTQIIADAIAASDAFSIVGGGDTGLAAKKCNVADKVSYISTGGGAFLHLMEGKKLPGVVALEKKE</sequence>
<feature type="binding site" evidence="11 13">
    <location>
        <begin position="349"/>
        <end position="352"/>
    </location>
    <ligand>
        <name>ATP</name>
        <dbReference type="ChEBI" id="CHEBI:30616"/>
    </ligand>
</feature>
<dbReference type="PROSITE" id="PS00111">
    <property type="entry name" value="PGLYCERATE_KINASE"/>
    <property type="match status" value="1"/>
</dbReference>
<evidence type="ECO:0000256" key="4">
    <source>
        <dbReference type="ARBA" id="ARBA00013061"/>
    </source>
</evidence>
<evidence type="ECO:0000256" key="6">
    <source>
        <dbReference type="ARBA" id="ARBA00022679"/>
    </source>
</evidence>
<comment type="pathway">
    <text evidence="2 11">Carbohydrate degradation; glycolysis; pyruvate from D-glyceraldehyde 3-phosphate: step 2/5.</text>
</comment>
<evidence type="ECO:0000256" key="14">
    <source>
        <dbReference type="RuleBase" id="RU000532"/>
    </source>
</evidence>
<protein>
    <recommendedName>
        <fullName evidence="5 11">Phosphoglycerate kinase</fullName>
        <ecNumber evidence="4 11">2.7.2.3</ecNumber>
    </recommendedName>
</protein>
<evidence type="ECO:0000256" key="12">
    <source>
        <dbReference type="PIRSR" id="PIRSR000724-1"/>
    </source>
</evidence>
<dbReference type="InterPro" id="IPR001576">
    <property type="entry name" value="Phosphoglycerate_kinase"/>
</dbReference>
<dbReference type="InterPro" id="IPR036043">
    <property type="entry name" value="Phosphoglycerate_kinase_sf"/>
</dbReference>
<dbReference type="GO" id="GO:0006094">
    <property type="term" value="P:gluconeogenesis"/>
    <property type="evidence" value="ECO:0007669"/>
    <property type="project" value="TreeGrafter"/>
</dbReference>
<comment type="similarity">
    <text evidence="3 11 14">Belongs to the phosphoglycerate kinase family.</text>
</comment>
<feature type="binding site" evidence="11">
    <location>
        <position position="150"/>
    </location>
    <ligand>
        <name>substrate</name>
    </ligand>
</feature>
<comment type="caution">
    <text evidence="11">Lacks conserved residue(s) required for the propagation of feature annotation.</text>
</comment>
<name>A0A1H2DRG9_9BACT</name>
<dbReference type="GO" id="GO:0004618">
    <property type="term" value="F:phosphoglycerate kinase activity"/>
    <property type="evidence" value="ECO:0007669"/>
    <property type="project" value="UniProtKB-UniRule"/>
</dbReference>
<feature type="binding site" evidence="12">
    <location>
        <position position="117"/>
    </location>
    <ligand>
        <name>(2R)-3-phosphoglycerate</name>
        <dbReference type="ChEBI" id="CHEBI:58272"/>
    </ligand>
</feature>
<evidence type="ECO:0000256" key="2">
    <source>
        <dbReference type="ARBA" id="ARBA00004838"/>
    </source>
</evidence>
<evidence type="ECO:0000256" key="9">
    <source>
        <dbReference type="ARBA" id="ARBA00022840"/>
    </source>
</evidence>
<evidence type="ECO:0000256" key="11">
    <source>
        <dbReference type="HAMAP-Rule" id="MF_00145"/>
    </source>
</evidence>
<dbReference type="InterPro" id="IPR015911">
    <property type="entry name" value="Phosphoglycerate_kinase_CS"/>
</dbReference>
<gene>
    <name evidence="11" type="primary">pgk</name>
    <name evidence="15" type="ORF">SAMN04487931_10212</name>
</gene>
<keyword evidence="11" id="KW-0963">Cytoplasm</keyword>
<comment type="subcellular location">
    <subcellularLocation>
        <location evidence="11">Cytoplasm</location>
    </subcellularLocation>
</comment>
<evidence type="ECO:0000256" key="1">
    <source>
        <dbReference type="ARBA" id="ARBA00000642"/>
    </source>
</evidence>
<evidence type="ECO:0000256" key="5">
    <source>
        <dbReference type="ARBA" id="ARBA00016471"/>
    </source>
</evidence>
<feature type="binding site" evidence="11 12">
    <location>
        <begin position="58"/>
        <end position="61"/>
    </location>
    <ligand>
        <name>substrate</name>
    </ligand>
</feature>
<feature type="binding site" evidence="11 13">
    <location>
        <position position="323"/>
    </location>
    <ligand>
        <name>ATP</name>
        <dbReference type="ChEBI" id="CHEBI:30616"/>
    </ligand>
</feature>
<dbReference type="GO" id="GO:0006096">
    <property type="term" value="P:glycolytic process"/>
    <property type="evidence" value="ECO:0007669"/>
    <property type="project" value="UniProtKB-UniRule"/>
</dbReference>
<dbReference type="RefSeq" id="WP_014958847.1">
    <property type="nucleotide sequence ID" value="NZ_FNLL01000002.1"/>
</dbReference>
<dbReference type="Gene3D" id="3.40.50.1260">
    <property type="entry name" value="Phosphoglycerate kinase, N-terminal domain"/>
    <property type="match status" value="2"/>
</dbReference>
<dbReference type="UniPathway" id="UPA00109">
    <property type="reaction ID" value="UER00185"/>
</dbReference>
<dbReference type="InterPro" id="IPR015824">
    <property type="entry name" value="Phosphoglycerate_kinase_N"/>
</dbReference>